<dbReference type="STRING" id="303698.A0A1V6SNV6"/>
<dbReference type="Proteomes" id="UP000191285">
    <property type="component" value="Unassembled WGS sequence"/>
</dbReference>
<evidence type="ECO:0000256" key="1">
    <source>
        <dbReference type="SAM" id="MobiDB-lite"/>
    </source>
</evidence>
<name>A0A1V6SNV6_9EURO</name>
<comment type="caution">
    <text evidence="2">The sequence shown here is derived from an EMBL/GenBank/DDBJ whole genome shotgun (WGS) entry which is preliminary data.</text>
</comment>
<dbReference type="AlphaFoldDB" id="A0A1V6SNV6"/>
<proteinExistence type="predicted"/>
<protein>
    <submittedName>
        <fullName evidence="2">Uncharacterized protein</fullName>
    </submittedName>
</protein>
<organism evidence="2 3">
    <name type="scientific">Penicillium steckii</name>
    <dbReference type="NCBI Taxonomy" id="303698"/>
    <lineage>
        <taxon>Eukaryota</taxon>
        <taxon>Fungi</taxon>
        <taxon>Dikarya</taxon>
        <taxon>Ascomycota</taxon>
        <taxon>Pezizomycotina</taxon>
        <taxon>Eurotiomycetes</taxon>
        <taxon>Eurotiomycetidae</taxon>
        <taxon>Eurotiales</taxon>
        <taxon>Aspergillaceae</taxon>
        <taxon>Penicillium</taxon>
    </lineage>
</organism>
<gene>
    <name evidence="2" type="ORF">PENSTE_c027G02544</name>
</gene>
<evidence type="ECO:0000313" key="2">
    <source>
        <dbReference type="EMBL" id="OQE15666.1"/>
    </source>
</evidence>
<sequence length="254" mass="28045">MTPETREGGDVMYPDTLRRLEDLLTGDDAPWSGVEVTRHLYPKPPLVDYTGVDDIVGKNEQDTKDKRREEQRDREEAVLRHYYANPPVGRGRAMVENAPKQTIDYEDAFNTDLRDPPVAIYRVLMENDIHVETWCPHDNQREGNNQKRAACDLPSKSSTATDSSTGTPTGSTTGLDRITTTAATTTSPMCEIATYGTYSICSCSSTNGGHTVSHAIRKPSATDCSDIKTFPMTSFMQVATAVPTSLMCVNTQKD</sequence>
<reference evidence="3" key="1">
    <citation type="journal article" date="2017" name="Nat. Microbiol.">
        <title>Global analysis of biosynthetic gene clusters reveals vast potential of secondary metabolite production in Penicillium species.</title>
        <authorList>
            <person name="Nielsen J.C."/>
            <person name="Grijseels S."/>
            <person name="Prigent S."/>
            <person name="Ji B."/>
            <person name="Dainat J."/>
            <person name="Nielsen K.F."/>
            <person name="Frisvad J.C."/>
            <person name="Workman M."/>
            <person name="Nielsen J."/>
        </authorList>
    </citation>
    <scope>NUCLEOTIDE SEQUENCE [LARGE SCALE GENOMIC DNA]</scope>
    <source>
        <strain evidence="3">IBT 24891</strain>
    </source>
</reference>
<accession>A0A1V6SNV6</accession>
<feature type="region of interest" description="Disordered" evidence="1">
    <location>
        <begin position="138"/>
        <end position="176"/>
    </location>
</feature>
<dbReference type="EMBL" id="MLKD01000027">
    <property type="protein sequence ID" value="OQE15666.1"/>
    <property type="molecule type" value="Genomic_DNA"/>
</dbReference>
<evidence type="ECO:0000313" key="3">
    <source>
        <dbReference type="Proteomes" id="UP000191285"/>
    </source>
</evidence>
<keyword evidence="3" id="KW-1185">Reference proteome</keyword>
<feature type="compositionally biased region" description="Low complexity" evidence="1">
    <location>
        <begin position="155"/>
        <end position="176"/>
    </location>
</feature>